<dbReference type="GO" id="GO:0080044">
    <property type="term" value="F:quercetin 7-O-glucosyltransferase activity"/>
    <property type="evidence" value="ECO:0007669"/>
    <property type="project" value="TreeGrafter"/>
</dbReference>
<protein>
    <submittedName>
        <fullName evidence="2">Uncharacterized protein</fullName>
    </submittedName>
</protein>
<evidence type="ECO:0000313" key="3">
    <source>
        <dbReference type="Proteomes" id="UP001168098"/>
    </source>
</evidence>
<dbReference type="PANTHER" id="PTHR11926:SF1560">
    <property type="entry name" value="UDP-GLYCOSYLTRANSFERASE 74E1-RELATED"/>
    <property type="match status" value="1"/>
</dbReference>
<comment type="caution">
    <text evidence="2">The sequence shown here is derived from an EMBL/GenBank/DDBJ whole genome shotgun (WGS) entry which is preliminary data.</text>
</comment>
<evidence type="ECO:0000256" key="1">
    <source>
        <dbReference type="ARBA" id="ARBA00009995"/>
    </source>
</evidence>
<sequence length="172" mass="19391">MLHMCVHISTGPCEAFEKGSFTKLGGAHQDGHFAKILVYDSFMPWVQDVATRLGLDGAAFFTQSCAVFAIYYLVNHGALNLPLEGEVASMAWMPLLCINDLPLIIDGKSSDTAVLSFLLNQFSNFQKVKWILFNTFDKLEDEVLSVTPTNRTTYHYMLSNWFMLLNSLPEFH</sequence>
<dbReference type="SUPFAM" id="SSF53756">
    <property type="entry name" value="UDP-Glycosyltransferase/glycogen phosphorylase"/>
    <property type="match status" value="1"/>
</dbReference>
<reference evidence="2 3" key="1">
    <citation type="journal article" date="2023" name="BMC Biotechnol.">
        <title>Vitis rotundifolia cv Carlos genome sequencing.</title>
        <authorList>
            <person name="Huff M."/>
            <person name="Hulse-Kemp A."/>
            <person name="Scheffler B."/>
            <person name="Youngblood R."/>
            <person name="Simpson S."/>
            <person name="Babiker E."/>
            <person name="Staton M."/>
        </authorList>
    </citation>
    <scope>NUCLEOTIDE SEQUENCE [LARGE SCALE GENOMIC DNA]</scope>
    <source>
        <tissue evidence="2">Leaf</tissue>
    </source>
</reference>
<name>A0AA39A6Q7_VITRO</name>
<evidence type="ECO:0000313" key="2">
    <source>
        <dbReference type="EMBL" id="KAJ9701764.1"/>
    </source>
</evidence>
<gene>
    <name evidence="2" type="ORF">PVL29_006927</name>
</gene>
<comment type="similarity">
    <text evidence="1">Belongs to the UDP-glycosyltransferase family.</text>
</comment>
<dbReference type="PANTHER" id="PTHR11926">
    <property type="entry name" value="GLUCOSYL/GLUCURONOSYL TRANSFERASES"/>
    <property type="match status" value="1"/>
</dbReference>
<dbReference type="AlphaFoldDB" id="A0AA39A6Q7"/>
<proteinExistence type="inferred from homology"/>
<accession>A0AA39A6Q7</accession>
<dbReference type="Gene3D" id="3.40.50.2000">
    <property type="entry name" value="Glycogen Phosphorylase B"/>
    <property type="match status" value="1"/>
</dbReference>
<keyword evidence="3" id="KW-1185">Reference proteome</keyword>
<dbReference type="Proteomes" id="UP001168098">
    <property type="component" value="Unassembled WGS sequence"/>
</dbReference>
<dbReference type="GO" id="GO:0080043">
    <property type="term" value="F:quercetin 3-O-glucosyltransferase activity"/>
    <property type="evidence" value="ECO:0007669"/>
    <property type="project" value="TreeGrafter"/>
</dbReference>
<organism evidence="2 3">
    <name type="scientific">Vitis rotundifolia</name>
    <name type="common">Muscadine grape</name>
    <dbReference type="NCBI Taxonomy" id="103349"/>
    <lineage>
        <taxon>Eukaryota</taxon>
        <taxon>Viridiplantae</taxon>
        <taxon>Streptophyta</taxon>
        <taxon>Embryophyta</taxon>
        <taxon>Tracheophyta</taxon>
        <taxon>Spermatophyta</taxon>
        <taxon>Magnoliopsida</taxon>
        <taxon>eudicotyledons</taxon>
        <taxon>Gunneridae</taxon>
        <taxon>Pentapetalae</taxon>
        <taxon>rosids</taxon>
        <taxon>Vitales</taxon>
        <taxon>Vitaceae</taxon>
        <taxon>Viteae</taxon>
        <taxon>Vitis</taxon>
    </lineage>
</organism>
<dbReference type="EMBL" id="JARBHA010000005">
    <property type="protein sequence ID" value="KAJ9701764.1"/>
    <property type="molecule type" value="Genomic_DNA"/>
</dbReference>